<evidence type="ECO:0000259" key="4">
    <source>
        <dbReference type="PROSITE" id="PS50081"/>
    </source>
</evidence>
<keyword evidence="6" id="KW-1185">Reference proteome</keyword>
<dbReference type="Pfam" id="PF00130">
    <property type="entry name" value="C1_1"/>
    <property type="match status" value="1"/>
</dbReference>
<name>A0A2H3J8V6_WOLCO</name>
<dbReference type="Gene3D" id="3.30.60.20">
    <property type="match status" value="1"/>
</dbReference>
<feature type="domain" description="Phorbol-ester/DAG-type" evidence="4">
    <location>
        <begin position="608"/>
        <end position="661"/>
    </location>
</feature>
<accession>A0A2H3J8V6</accession>
<evidence type="ECO:0000313" key="6">
    <source>
        <dbReference type="Proteomes" id="UP000218811"/>
    </source>
</evidence>
<dbReference type="InterPro" id="IPR046349">
    <property type="entry name" value="C1-like_sf"/>
</dbReference>
<feature type="region of interest" description="Disordered" evidence="3">
    <location>
        <begin position="89"/>
        <end position="153"/>
    </location>
</feature>
<keyword evidence="1" id="KW-0479">Metal-binding</keyword>
<sequence length="2333" mass="261482">MSTPVLRLDTSYLDGSELQAEPTLSPVLQTPETRNRVRGLSQSVIPSFRIPASPTAEKFPTDIASYAASHGSDKARFESRKLLAHILEQLQDRQSPPSQLYGLTHPRDRTSKRLSSASRSSNGPAKHQRGRSDGRNYRPVPTDDSDSDSDNEEKAIYTTDSTLDLMNKLREVLVMAANHQWDILNDSSMFVESRSSSEKSKDSFRRRRSGGSGRRNRSHSRTQSATSEVDGPTKAPHLLMRCLSILASIVKEDCRYRVASPRPSKPPYALQAVTLDIAQLVIFLHRDDAHTVSQVALAVIPAFYTFGARMHGRLLAFFHHVVLGHTLNDVRQTLENHNPRGLFEPAAPPGGTAEAHAPMVSIRVDEVTEPDALQSRGWHRWITSGASLYKGLCSTSAPAQDVSVYHFTSLISPLLAAILDNIDPLSEDLPTLHRLHQVLCMMAEYKPDAYLDVLSVIAYHTAGARFLAISVLMTYWPRTIGHVVVSKAFPVLSYSTSLARVTQGLTVTRKPHDHPYAHQFVPWRFNSQLIPGVFTQHECRSCMNAISGFGLLCPLCMCTVHFDCYDYPEGSHLSQYSISGQDTQKLAVYRYCYIPQRRDISTPIMQGNHSFRLINLFSLTLCFICHQPLWGCVAQAYRCGSCKQFAHASCLNNASSSLPRCRSVAVDETLVTMEWSAMRSSFADYYGDFPRTETEVINKSYEEVSTLAAVLWLQLQILLNGVALGSIVLSHDANSGFPAQDTQLVDFELQEWINLYDHLISSNKLTMSDALTDHFAENHLKPAQTSIYFDWRVLTFITSTIKLPPSAQHTNFTSTDLLGVTPPELDEQDPQSSFPLETFTFAHLRNQMGELLRLCCEPAARHMLTHLAHLGFVQTLDAHEVTFNDDMREDLGRVLCFSPLPLGLDMSTEVETLVSAIEACLSDLDISANEAGFLMLVRKFWPDGMLTDYALHRLCAAVITWIISEDRNLAAMLRDYVAKGQSLPGVRSGTEIQSWPSQLQPRAPVANSANNGGDYVSSRRVLLSRYASKWLLALHDMDIDNYAAVIFDILEAQAMEDDVRDEYFLGKESDDRELKRRFVIADKILGSIIKLSQASILYTAFDDIIKAWMTHARDLSLNQQPLSSLSRLFNRETESGNRFTSILDPRYSAVETTELATGSVLRLLIDTATESTKGFQCSIHWLCLFMRSGVDIPVSTFMEFAQLAQRYDATLNETSAIIRAALWSTWLRSVGRQEIQGVVVTLHSHIYVHLIDSLRLGKDTKDIVRFVRQSLAICLLAFGCERSYIHGVGMLQSEETEGLPSRRKLHARTTTMADPVTIDAGFMNILRAYVEAKVDEVSCFVAKFLNAFINDAPFMETYEVDNFILRNGDILCTCMWQFYGSQIPELSMIRPAFMLRVLVVDTHPFQTLIDGLFSPSNHWELRLQGALRLFRMVLDVTSPYFDVEGRQWRTSATIIFQRFFSRLWMDDSEEVRLAVETWSKTLLEAHLDAIALCWNDSLAKSPISDRIKLVSFLNQLHPHFSTWPVLPWELMIEIFFEHDYVHKSGDGTGDSVTTHAESASQDAAVSEDAELSVLRVSLLSLAIRMVTHGIPIEPNELVKIKGHMVRVLGFQEIYMVPTPSGRGFHFRFSGFKSIPESAEACIDDLMLILDSPQTCDISPSMVGGPYADDETPSTLLVGSVFVDILFGLFDAVDILELPSITLKNMLKSFMIILYKHDLDSRPLKHLQGPSRKAIRQVLNLIRCDLSYELRQLALSTCQVFIKRWPTIINNMTIDAVEESAQLMVDLKYESNSDNILVDQLRSFIATTFTMLASGGIFIALCKRRLNPEFFTIIRYITTPNARINRSPQMQESLKDVLLRDTLARSFTSEPEDIRQIVENVSAYIETVHHTGLSADMMQAVGNWLTGIARRTAEWTWEVFDASPLFLLACVLIQHNKSQSRDLLLYMETLLRATLIRCKVSVDSLKRIIEVTSQLYRRAASASSPNADGAVVNPITSAMIETISDAARGRTRVISESLIALLDAMDETVVANLLSGKISILPDTAIYGMANDAVLMLTSDNLIENYSETSFGISRSAAKFVLDVAEYQPAIMNRLSRLATTVRVWNIIALAALESNRNASAAVLLQYFSTFISVYYQSLATFQRPQGGPEVDTRTSTHKVISGAYAAIKLWLLVARGASARRREIRDPLSGTSDAQTESSRNEENLAMKMVWNELWPPFGRVLSVLEADAHEGHVSLLTSTIWASVADLLLFLRQSRSVALNASSEANILDRLRAFTRNESRLARVVRNMNEPPPDVPLDFFVGQIASDLAAEERLHAAKLYDSLPDRNRRIVS</sequence>
<dbReference type="STRING" id="742152.A0A2H3J8V6"/>
<feature type="compositionally biased region" description="Basic residues" evidence="3">
    <location>
        <begin position="204"/>
        <end position="220"/>
    </location>
</feature>
<dbReference type="SUPFAM" id="SSF57889">
    <property type="entry name" value="Cysteine-rich domain"/>
    <property type="match status" value="1"/>
</dbReference>
<organism evidence="5 6">
    <name type="scientific">Wolfiporia cocos (strain MD-104)</name>
    <name type="common">Brown rot fungus</name>
    <dbReference type="NCBI Taxonomy" id="742152"/>
    <lineage>
        <taxon>Eukaryota</taxon>
        <taxon>Fungi</taxon>
        <taxon>Dikarya</taxon>
        <taxon>Basidiomycota</taxon>
        <taxon>Agaricomycotina</taxon>
        <taxon>Agaricomycetes</taxon>
        <taxon>Polyporales</taxon>
        <taxon>Phaeolaceae</taxon>
        <taxon>Wolfiporia</taxon>
    </lineage>
</organism>
<evidence type="ECO:0000313" key="5">
    <source>
        <dbReference type="EMBL" id="PCH38065.1"/>
    </source>
</evidence>
<evidence type="ECO:0000256" key="3">
    <source>
        <dbReference type="SAM" id="MobiDB-lite"/>
    </source>
</evidence>
<protein>
    <recommendedName>
        <fullName evidence="4">Phorbol-ester/DAG-type domain-containing protein</fullName>
    </recommendedName>
</protein>
<keyword evidence="2" id="KW-0862">Zinc</keyword>
<dbReference type="OMA" id="HPYAHQF"/>
<dbReference type="SMART" id="SM00109">
    <property type="entry name" value="C1"/>
    <property type="match status" value="1"/>
</dbReference>
<dbReference type="CDD" id="cd00029">
    <property type="entry name" value="C1"/>
    <property type="match status" value="1"/>
</dbReference>
<reference evidence="5 6" key="1">
    <citation type="journal article" date="2012" name="Science">
        <title>The Paleozoic origin of enzymatic lignin decomposition reconstructed from 31 fungal genomes.</title>
        <authorList>
            <person name="Floudas D."/>
            <person name="Binder M."/>
            <person name="Riley R."/>
            <person name="Barry K."/>
            <person name="Blanchette R.A."/>
            <person name="Henrissat B."/>
            <person name="Martinez A.T."/>
            <person name="Otillar R."/>
            <person name="Spatafora J.W."/>
            <person name="Yadav J.S."/>
            <person name="Aerts A."/>
            <person name="Benoit I."/>
            <person name="Boyd A."/>
            <person name="Carlson A."/>
            <person name="Copeland A."/>
            <person name="Coutinho P.M."/>
            <person name="de Vries R.P."/>
            <person name="Ferreira P."/>
            <person name="Findley K."/>
            <person name="Foster B."/>
            <person name="Gaskell J."/>
            <person name="Glotzer D."/>
            <person name="Gorecki P."/>
            <person name="Heitman J."/>
            <person name="Hesse C."/>
            <person name="Hori C."/>
            <person name="Igarashi K."/>
            <person name="Jurgens J.A."/>
            <person name="Kallen N."/>
            <person name="Kersten P."/>
            <person name="Kohler A."/>
            <person name="Kuees U."/>
            <person name="Kumar T.K.A."/>
            <person name="Kuo A."/>
            <person name="LaButti K."/>
            <person name="Larrondo L.F."/>
            <person name="Lindquist E."/>
            <person name="Ling A."/>
            <person name="Lombard V."/>
            <person name="Lucas S."/>
            <person name="Lundell T."/>
            <person name="Martin R."/>
            <person name="McLaughlin D.J."/>
            <person name="Morgenstern I."/>
            <person name="Morin E."/>
            <person name="Murat C."/>
            <person name="Nagy L.G."/>
            <person name="Nolan M."/>
            <person name="Ohm R.A."/>
            <person name="Patyshakuliyeva A."/>
            <person name="Rokas A."/>
            <person name="Ruiz-Duenas F.J."/>
            <person name="Sabat G."/>
            <person name="Salamov A."/>
            <person name="Samejima M."/>
            <person name="Schmutz J."/>
            <person name="Slot J.C."/>
            <person name="St John F."/>
            <person name="Stenlid J."/>
            <person name="Sun H."/>
            <person name="Sun S."/>
            <person name="Syed K."/>
            <person name="Tsang A."/>
            <person name="Wiebenga A."/>
            <person name="Young D."/>
            <person name="Pisabarro A."/>
            <person name="Eastwood D.C."/>
            <person name="Martin F."/>
            <person name="Cullen D."/>
            <person name="Grigoriev I.V."/>
            <person name="Hibbett D.S."/>
        </authorList>
    </citation>
    <scope>NUCLEOTIDE SEQUENCE [LARGE SCALE GENOMIC DNA]</scope>
    <source>
        <strain evidence="5 6">MD-104</strain>
    </source>
</reference>
<evidence type="ECO:0000256" key="2">
    <source>
        <dbReference type="ARBA" id="ARBA00022833"/>
    </source>
</evidence>
<feature type="region of interest" description="Disordered" evidence="3">
    <location>
        <begin position="192"/>
        <end position="233"/>
    </location>
</feature>
<dbReference type="Proteomes" id="UP000218811">
    <property type="component" value="Unassembled WGS sequence"/>
</dbReference>
<dbReference type="EMBL" id="KB467942">
    <property type="protein sequence ID" value="PCH38065.1"/>
    <property type="molecule type" value="Genomic_DNA"/>
</dbReference>
<dbReference type="InterPro" id="IPR002219">
    <property type="entry name" value="PKC_DAG/PE"/>
</dbReference>
<dbReference type="GO" id="GO:0046872">
    <property type="term" value="F:metal ion binding"/>
    <property type="evidence" value="ECO:0007669"/>
    <property type="project" value="UniProtKB-KW"/>
</dbReference>
<proteinExistence type="predicted"/>
<dbReference type="PROSITE" id="PS50081">
    <property type="entry name" value="ZF_DAG_PE_2"/>
    <property type="match status" value="1"/>
</dbReference>
<evidence type="ECO:0000256" key="1">
    <source>
        <dbReference type="ARBA" id="ARBA00022723"/>
    </source>
</evidence>
<dbReference type="OrthoDB" id="6270916at2759"/>
<gene>
    <name evidence="5" type="ORF">WOLCODRAFT_136025</name>
</gene>